<protein>
    <submittedName>
        <fullName evidence="2">Uncharacterized protein</fullName>
    </submittedName>
</protein>
<dbReference type="EMBL" id="FNZZ01000005">
    <property type="protein sequence ID" value="SEL76726.1"/>
    <property type="molecule type" value="Genomic_DNA"/>
</dbReference>
<organism evidence="2 3">
    <name type="scientific">Sphingomonas palmae</name>
    <dbReference type="NCBI Taxonomy" id="1855283"/>
    <lineage>
        <taxon>Bacteria</taxon>
        <taxon>Pseudomonadati</taxon>
        <taxon>Pseudomonadota</taxon>
        <taxon>Alphaproteobacteria</taxon>
        <taxon>Sphingomonadales</taxon>
        <taxon>Sphingomonadaceae</taxon>
        <taxon>Sphingomonas</taxon>
    </lineage>
</organism>
<evidence type="ECO:0000313" key="2">
    <source>
        <dbReference type="EMBL" id="SEL76726.1"/>
    </source>
</evidence>
<gene>
    <name evidence="2" type="ORF">SAMN05216382_2587</name>
</gene>
<feature type="signal peptide" evidence="1">
    <location>
        <begin position="1"/>
        <end position="16"/>
    </location>
</feature>
<feature type="chain" id="PRO_5011525401" evidence="1">
    <location>
        <begin position="17"/>
        <end position="84"/>
    </location>
</feature>
<keyword evidence="1" id="KW-0732">Signal</keyword>
<dbReference type="Proteomes" id="UP000199214">
    <property type="component" value="Unassembled WGS sequence"/>
</dbReference>
<reference evidence="3" key="1">
    <citation type="submission" date="2016-10" db="EMBL/GenBank/DDBJ databases">
        <authorList>
            <person name="Varghese N."/>
            <person name="Submissions S."/>
        </authorList>
    </citation>
    <scope>NUCLEOTIDE SEQUENCE [LARGE SCALE GENOMIC DNA]</scope>
    <source>
        <strain evidence="3">JS21-1</strain>
    </source>
</reference>
<dbReference type="STRING" id="1855283.SAMN05216382_2587"/>
<sequence length="84" mass="8776">MISVAALLALTGPAAAVCKGAPQAPAADYLADENAHRALRDEMGVPMPTAPEHITIYAEGGHLETTRISIVATRAPDGRWPMAQ</sequence>
<evidence type="ECO:0000256" key="1">
    <source>
        <dbReference type="SAM" id="SignalP"/>
    </source>
</evidence>
<proteinExistence type="predicted"/>
<accession>A0A1H7SXG0</accession>
<keyword evidence="3" id="KW-1185">Reference proteome</keyword>
<evidence type="ECO:0000313" key="3">
    <source>
        <dbReference type="Proteomes" id="UP000199214"/>
    </source>
</evidence>
<dbReference type="AlphaFoldDB" id="A0A1H7SXG0"/>
<name>A0A1H7SXG0_9SPHN</name>